<sequence>MRSSWMRHWLLFCCLLCSAPLHAAEILLSGAEDNPAIRAFSAALAELRPQDRVRFQPLAQLPSPERIPAGTRLILLDLHALDWRLSTAAGPPALMLRISRVQARERLGKHRPAQLSLLWSDPAPARQLRLVRLLLPQAQRIGVLHDEHSQFLLDELRQAATPLGLEIVGQAWPDSRDNRPLLALLQRSDLLFGVDDDDLFNPRTAKNLLLTSYGQQRAMIGPNASFVRAGSLASVYSDQQDWLNSLDRLLDQPPSSWPHSAYPAYFKVLGNRQVARALAIELADDASLTQQVAEGEHL</sequence>
<dbReference type="PANTHER" id="PTHR35271:SF1">
    <property type="entry name" value="ABC TRANSPORTER, SUBSTRATE-BINDING LIPOPROTEIN"/>
    <property type="match status" value="1"/>
</dbReference>
<dbReference type="Gene3D" id="3.40.50.2300">
    <property type="match status" value="1"/>
</dbReference>
<dbReference type="EMBL" id="FOWX01000008">
    <property type="protein sequence ID" value="SFP32376.1"/>
    <property type="molecule type" value="Genomic_DNA"/>
</dbReference>
<accession>A0A1I5PFV7</accession>
<evidence type="ECO:0000313" key="3">
    <source>
        <dbReference type="Proteomes" id="UP000198784"/>
    </source>
</evidence>
<dbReference type="STRING" id="289003.SAMN05216190_108154"/>
<feature type="signal peptide" evidence="1">
    <location>
        <begin position="1"/>
        <end position="23"/>
    </location>
</feature>
<evidence type="ECO:0000313" key="2">
    <source>
        <dbReference type="EMBL" id="SFP32376.1"/>
    </source>
</evidence>
<feature type="chain" id="PRO_5011464970" description="ABC transporter substrate binding protein" evidence="1">
    <location>
        <begin position="24"/>
        <end position="298"/>
    </location>
</feature>
<dbReference type="AlphaFoldDB" id="A0A1I5PFV7"/>
<organism evidence="2 3">
    <name type="scientific">Pseudomonas borbori</name>
    <dbReference type="NCBI Taxonomy" id="289003"/>
    <lineage>
        <taxon>Bacteria</taxon>
        <taxon>Pseudomonadati</taxon>
        <taxon>Pseudomonadota</taxon>
        <taxon>Gammaproteobacteria</taxon>
        <taxon>Pseudomonadales</taxon>
        <taxon>Pseudomonadaceae</taxon>
        <taxon>Pseudomonas</taxon>
    </lineage>
</organism>
<reference evidence="3" key="1">
    <citation type="submission" date="2016-10" db="EMBL/GenBank/DDBJ databases">
        <authorList>
            <person name="Varghese N."/>
            <person name="Submissions S."/>
        </authorList>
    </citation>
    <scope>NUCLEOTIDE SEQUENCE [LARGE SCALE GENOMIC DNA]</scope>
    <source>
        <strain evidence="3">DSM 17834</strain>
    </source>
</reference>
<keyword evidence="3" id="KW-1185">Reference proteome</keyword>
<keyword evidence="1" id="KW-0732">Signal</keyword>
<dbReference type="PANTHER" id="PTHR35271">
    <property type="entry name" value="ABC TRANSPORTER, SUBSTRATE-BINDING LIPOPROTEIN-RELATED"/>
    <property type="match status" value="1"/>
</dbReference>
<protein>
    <recommendedName>
        <fullName evidence="4">ABC transporter substrate binding protein</fullName>
    </recommendedName>
</protein>
<dbReference type="InterPro" id="IPR007487">
    <property type="entry name" value="ABC_transpt-TYRBP-like"/>
</dbReference>
<gene>
    <name evidence="2" type="ORF">SAMN05216190_108154</name>
</gene>
<evidence type="ECO:0000256" key="1">
    <source>
        <dbReference type="SAM" id="SignalP"/>
    </source>
</evidence>
<proteinExistence type="predicted"/>
<name>A0A1I5PFV7_9PSED</name>
<evidence type="ECO:0008006" key="4">
    <source>
        <dbReference type="Google" id="ProtNLM"/>
    </source>
</evidence>
<dbReference type="Proteomes" id="UP000198784">
    <property type="component" value="Unassembled WGS sequence"/>
</dbReference>